<protein>
    <submittedName>
        <fullName evidence="2">Uncharacterized protein</fullName>
    </submittedName>
</protein>
<gene>
    <name evidence="2" type="ORF">Dsin_030819</name>
</gene>
<feature type="region of interest" description="Disordered" evidence="1">
    <location>
        <begin position="32"/>
        <end position="51"/>
    </location>
</feature>
<name>A0AAD9ZK03_9ROSI</name>
<dbReference type="Proteomes" id="UP001281410">
    <property type="component" value="Unassembled WGS sequence"/>
</dbReference>
<keyword evidence="3" id="KW-1185">Reference proteome</keyword>
<comment type="caution">
    <text evidence="2">The sequence shown here is derived from an EMBL/GenBank/DDBJ whole genome shotgun (WGS) entry which is preliminary data.</text>
</comment>
<organism evidence="2 3">
    <name type="scientific">Dipteronia sinensis</name>
    <dbReference type="NCBI Taxonomy" id="43782"/>
    <lineage>
        <taxon>Eukaryota</taxon>
        <taxon>Viridiplantae</taxon>
        <taxon>Streptophyta</taxon>
        <taxon>Embryophyta</taxon>
        <taxon>Tracheophyta</taxon>
        <taxon>Spermatophyta</taxon>
        <taxon>Magnoliopsida</taxon>
        <taxon>eudicotyledons</taxon>
        <taxon>Gunneridae</taxon>
        <taxon>Pentapetalae</taxon>
        <taxon>rosids</taxon>
        <taxon>malvids</taxon>
        <taxon>Sapindales</taxon>
        <taxon>Sapindaceae</taxon>
        <taxon>Hippocastanoideae</taxon>
        <taxon>Acereae</taxon>
        <taxon>Dipteronia</taxon>
    </lineage>
</organism>
<proteinExistence type="predicted"/>
<sequence length="98" mass="10786">MEPTSGSNPRNRTPIRRSLLQLHFSLTLIPMSSPELEPSLETEPAGEPDSKLSRTRIAEKMERFCFSCATLDLRKTGAACKGNHKGGSRGRSYGIPRA</sequence>
<feature type="region of interest" description="Disordered" evidence="1">
    <location>
        <begin position="78"/>
        <end position="98"/>
    </location>
</feature>
<dbReference type="EMBL" id="JANJYJ010000010">
    <property type="protein sequence ID" value="KAK3183533.1"/>
    <property type="molecule type" value="Genomic_DNA"/>
</dbReference>
<evidence type="ECO:0000256" key="1">
    <source>
        <dbReference type="SAM" id="MobiDB-lite"/>
    </source>
</evidence>
<evidence type="ECO:0000313" key="2">
    <source>
        <dbReference type="EMBL" id="KAK3183533.1"/>
    </source>
</evidence>
<reference evidence="2" key="1">
    <citation type="journal article" date="2023" name="Plant J.">
        <title>Genome sequences and population genomics provide insights into the demographic history, inbreeding, and mutation load of two 'living fossil' tree species of Dipteronia.</title>
        <authorList>
            <person name="Feng Y."/>
            <person name="Comes H.P."/>
            <person name="Chen J."/>
            <person name="Zhu S."/>
            <person name="Lu R."/>
            <person name="Zhang X."/>
            <person name="Li P."/>
            <person name="Qiu J."/>
            <person name="Olsen K.M."/>
            <person name="Qiu Y."/>
        </authorList>
    </citation>
    <scope>NUCLEOTIDE SEQUENCE</scope>
    <source>
        <strain evidence="2">NBL</strain>
    </source>
</reference>
<dbReference type="AlphaFoldDB" id="A0AAD9ZK03"/>
<evidence type="ECO:0000313" key="3">
    <source>
        <dbReference type="Proteomes" id="UP001281410"/>
    </source>
</evidence>
<accession>A0AAD9ZK03</accession>